<dbReference type="Proteomes" id="UP001583186">
    <property type="component" value="Unassembled WGS sequence"/>
</dbReference>
<dbReference type="Gene3D" id="3.40.630.30">
    <property type="match status" value="1"/>
</dbReference>
<name>A0ABR3ZR02_9PEZI</name>
<dbReference type="InterPro" id="IPR000182">
    <property type="entry name" value="GNAT_dom"/>
</dbReference>
<gene>
    <name evidence="2" type="ORF">Sste5346_001119</name>
</gene>
<keyword evidence="3" id="KW-1185">Reference proteome</keyword>
<evidence type="ECO:0000313" key="2">
    <source>
        <dbReference type="EMBL" id="KAL1902677.1"/>
    </source>
</evidence>
<evidence type="ECO:0000259" key="1">
    <source>
        <dbReference type="Pfam" id="PF13302"/>
    </source>
</evidence>
<organism evidence="2 3">
    <name type="scientific">Sporothrix stenoceras</name>
    <dbReference type="NCBI Taxonomy" id="5173"/>
    <lineage>
        <taxon>Eukaryota</taxon>
        <taxon>Fungi</taxon>
        <taxon>Dikarya</taxon>
        <taxon>Ascomycota</taxon>
        <taxon>Pezizomycotina</taxon>
        <taxon>Sordariomycetes</taxon>
        <taxon>Sordariomycetidae</taxon>
        <taxon>Ophiostomatales</taxon>
        <taxon>Ophiostomataceae</taxon>
        <taxon>Sporothrix</taxon>
    </lineage>
</organism>
<dbReference type="EMBL" id="JAWCUI010000004">
    <property type="protein sequence ID" value="KAL1902677.1"/>
    <property type="molecule type" value="Genomic_DNA"/>
</dbReference>
<accession>A0ABR3ZR02</accession>
<reference evidence="2 3" key="1">
    <citation type="journal article" date="2024" name="IMA Fungus">
        <title>IMA Genome - F19 : A genome assembly and annotation guide to empower mycologists, including annotated draft genome sequences of Ceratocystis pirilliformis, Diaporthe australafricana, Fusarium ophioides, Paecilomyces lecythidis, and Sporothrix stenoceras.</title>
        <authorList>
            <person name="Aylward J."/>
            <person name="Wilson A.M."/>
            <person name="Visagie C.M."/>
            <person name="Spraker J."/>
            <person name="Barnes I."/>
            <person name="Buitendag C."/>
            <person name="Ceriani C."/>
            <person name="Del Mar Angel L."/>
            <person name="du Plessis D."/>
            <person name="Fuchs T."/>
            <person name="Gasser K."/>
            <person name="Kramer D."/>
            <person name="Li W."/>
            <person name="Munsamy K."/>
            <person name="Piso A."/>
            <person name="Price J.L."/>
            <person name="Sonnekus B."/>
            <person name="Thomas C."/>
            <person name="van der Nest A."/>
            <person name="van Dijk A."/>
            <person name="van Heerden A."/>
            <person name="van Vuuren N."/>
            <person name="Yilmaz N."/>
            <person name="Duong T.A."/>
            <person name="van der Merwe N.A."/>
            <person name="Wingfield M.J."/>
            <person name="Wingfield B.D."/>
        </authorList>
    </citation>
    <scope>NUCLEOTIDE SEQUENCE [LARGE SCALE GENOMIC DNA]</scope>
    <source>
        <strain evidence="2 3">CMW 5346</strain>
    </source>
</reference>
<dbReference type="Pfam" id="PF13302">
    <property type="entry name" value="Acetyltransf_3"/>
    <property type="match status" value="1"/>
</dbReference>
<dbReference type="InterPro" id="IPR051531">
    <property type="entry name" value="N-acetyltransferase"/>
</dbReference>
<dbReference type="PANTHER" id="PTHR43792:SF1">
    <property type="entry name" value="N-ACETYLTRANSFERASE DOMAIN-CONTAINING PROTEIN"/>
    <property type="match status" value="1"/>
</dbReference>
<feature type="domain" description="N-acetyltransferase" evidence="1">
    <location>
        <begin position="39"/>
        <end position="230"/>
    </location>
</feature>
<sequence length="270" mass="29990">MTNVADGSKIFEDWVTILTTLPSVPLPPNSQRPPFETERLIIRHPIEEDLEALHELRTQPEVMINTRRALVDDDLEFTRGRLTPFLTPGDANTFNFTICLREAGDNRLIGIGGVYSLSSVFGWPEIGYMFSKHHWGKGYATEFVRGFLHLYSQLPRPEKPIPLRVARASLPADLAAKAGPGVKEKGDEAANEPAALAATVTPDTVVVEEILTALITDENLVSQGVSRKNGLEKVFKFQEDDSRYPGTGIQIVVNFLQHFPTRKTQQAVEA</sequence>
<dbReference type="PANTHER" id="PTHR43792">
    <property type="entry name" value="GNAT FAMILY, PUTATIVE (AFU_ORTHOLOGUE AFUA_3G00765)-RELATED-RELATED"/>
    <property type="match status" value="1"/>
</dbReference>
<comment type="caution">
    <text evidence="2">The sequence shown here is derived from an EMBL/GenBank/DDBJ whole genome shotgun (WGS) entry which is preliminary data.</text>
</comment>
<evidence type="ECO:0000313" key="3">
    <source>
        <dbReference type="Proteomes" id="UP001583186"/>
    </source>
</evidence>
<dbReference type="SUPFAM" id="SSF55729">
    <property type="entry name" value="Acyl-CoA N-acyltransferases (Nat)"/>
    <property type="match status" value="1"/>
</dbReference>
<dbReference type="InterPro" id="IPR016181">
    <property type="entry name" value="Acyl_CoA_acyltransferase"/>
</dbReference>
<protein>
    <recommendedName>
        <fullName evidence="1">N-acetyltransferase domain-containing protein</fullName>
    </recommendedName>
</protein>
<proteinExistence type="predicted"/>